<dbReference type="Proteomes" id="UP000598996">
    <property type="component" value="Unassembled WGS sequence"/>
</dbReference>
<proteinExistence type="predicted"/>
<dbReference type="SUPFAM" id="SSF55909">
    <property type="entry name" value="Pentein"/>
    <property type="match status" value="1"/>
</dbReference>
<keyword evidence="2" id="KW-1185">Reference proteome</keyword>
<dbReference type="EMBL" id="JAENHO010000019">
    <property type="protein sequence ID" value="MBL7261459.1"/>
    <property type="molecule type" value="Genomic_DNA"/>
</dbReference>
<dbReference type="Gene3D" id="3.75.10.10">
    <property type="entry name" value="L-arginine/glycine Amidinotransferase, Chain A"/>
    <property type="match status" value="1"/>
</dbReference>
<comment type="caution">
    <text evidence="1">The sequence shown here is derived from an EMBL/GenBank/DDBJ whole genome shotgun (WGS) entry which is preliminary data.</text>
</comment>
<dbReference type="NCBIfam" id="NF045659">
    <property type="entry name" value="DiMArgaseDdahMtb"/>
    <property type="match status" value="1"/>
</dbReference>
<organism evidence="1 2">
    <name type="scientific">Paractinoplanes lichenicola</name>
    <dbReference type="NCBI Taxonomy" id="2802976"/>
    <lineage>
        <taxon>Bacteria</taxon>
        <taxon>Bacillati</taxon>
        <taxon>Actinomycetota</taxon>
        <taxon>Actinomycetes</taxon>
        <taxon>Micromonosporales</taxon>
        <taxon>Micromonosporaceae</taxon>
        <taxon>Paractinoplanes</taxon>
    </lineage>
</organism>
<protein>
    <submittedName>
        <fullName evidence="1">Amidinotransferase</fullName>
    </submittedName>
</protein>
<dbReference type="Pfam" id="PF19420">
    <property type="entry name" value="DDAH_eukar"/>
    <property type="match status" value="1"/>
</dbReference>
<name>A0ABS1W411_9ACTN</name>
<reference evidence="1 2" key="1">
    <citation type="submission" date="2021-01" db="EMBL/GenBank/DDBJ databases">
        <title>Actinoplanes sp. nov. LDG1-01 isolated from lichen.</title>
        <authorList>
            <person name="Saeng-In P."/>
            <person name="Phongsopitanun W."/>
            <person name="Kanchanasin P."/>
            <person name="Yuki M."/>
            <person name="Kudo T."/>
            <person name="Ohkuma M."/>
            <person name="Tanasupawat S."/>
        </authorList>
    </citation>
    <scope>NUCLEOTIDE SEQUENCE [LARGE SCALE GENOMIC DNA]</scope>
    <source>
        <strain evidence="1 2">LDG1-01</strain>
    </source>
</reference>
<accession>A0ABS1W411</accession>
<evidence type="ECO:0000313" key="2">
    <source>
        <dbReference type="Proteomes" id="UP000598996"/>
    </source>
</evidence>
<gene>
    <name evidence="1" type="ORF">JKJ07_44965</name>
</gene>
<evidence type="ECO:0000313" key="1">
    <source>
        <dbReference type="EMBL" id="MBL7261459.1"/>
    </source>
</evidence>
<sequence>MCPPKHFTVEYAINPWMDTTVPVDAVLALKQWEILRDTLGDLGHQVHVLDAVAGLPDMVYAANGAFSVDGTVYGARFRHAERSAEADAHREFYATQGWSFAGPQHINEGEGDFAYLPAAYGGMVLAGYGFRTDPAAHAEAQEVLGRPVVSLRLVDPAFYHLDTALAALDDRNVTYYPGAFSAASQRVLAQLFPDAVHADRADAEAFGLNLVSDGRHVILNTEAMAMGDKLRAAGYLPVHVDLSELKRGGGSVKCAVAELRG</sequence>